<proteinExistence type="predicted"/>
<evidence type="ECO:0000313" key="2">
    <source>
        <dbReference type="EMBL" id="CUV43963.1"/>
    </source>
</evidence>
<reference evidence="2" key="1">
    <citation type="submission" date="2015-10" db="EMBL/GenBank/DDBJ databases">
        <authorList>
            <person name="Gilbert D.G."/>
        </authorList>
    </citation>
    <scope>NUCLEOTIDE SEQUENCE</scope>
    <source>
        <strain evidence="2">Phyl III-seqv23</strain>
    </source>
</reference>
<feature type="compositionally biased region" description="Basic and acidic residues" evidence="1">
    <location>
        <begin position="92"/>
        <end position="103"/>
    </location>
</feature>
<dbReference type="AlphaFoldDB" id="A0A0S4WB04"/>
<dbReference type="EMBL" id="LN899827">
    <property type="protein sequence ID" value="CUV43963.1"/>
    <property type="molecule type" value="Genomic_DNA"/>
</dbReference>
<organism evidence="2">
    <name type="scientific">Ralstonia solanacearum</name>
    <name type="common">Pseudomonas solanacearum</name>
    <dbReference type="NCBI Taxonomy" id="305"/>
    <lineage>
        <taxon>Bacteria</taxon>
        <taxon>Pseudomonadati</taxon>
        <taxon>Pseudomonadota</taxon>
        <taxon>Betaproteobacteria</taxon>
        <taxon>Burkholderiales</taxon>
        <taxon>Burkholderiaceae</taxon>
        <taxon>Ralstonia</taxon>
        <taxon>Ralstonia solanacearum species complex</taxon>
    </lineage>
</organism>
<evidence type="ECO:0000256" key="1">
    <source>
        <dbReference type="SAM" id="MobiDB-lite"/>
    </source>
</evidence>
<accession>A0A0S4WB04</accession>
<protein>
    <submittedName>
        <fullName evidence="2">Uncharacterized protein</fullName>
    </submittedName>
</protein>
<name>A0A0S4WB04_RALSL</name>
<feature type="region of interest" description="Disordered" evidence="1">
    <location>
        <begin position="81"/>
        <end position="115"/>
    </location>
</feature>
<gene>
    <name evidence="2" type="ORF">TO10_v1_120082</name>
</gene>
<sequence>MQEPGLAPVHGAAASGRIHCQYAAVGVRAAGCHGAAAGGRCDGGAAGGEHGVLRLPHRSAGQGARDAGHRDGPRVPALAAKRHRAAVGRPDAQARRGKADAENRGQGVRTPAARSRLVDLPGAGASRRSGVLVRWHRHARPARTVDAAHATGNRRRARRIAGGASVFARAPVRWRHAEGAGNPVRIPWDARLTEDPAGTGARGTCGMAASPGAHKPCGAKANMGPAARGGRFGGRQCVPAAPRRPRLCG</sequence>